<dbReference type="GO" id="GO:0003677">
    <property type="term" value="F:DNA binding"/>
    <property type="evidence" value="ECO:0007669"/>
    <property type="project" value="UniProtKB-KW"/>
</dbReference>
<accession>A0ABX1PF28</accession>
<sequence length="153" mass="16864">MTRHLVNPLVPTPEAAVLAEEALNTLGNFLENPPEHVTLSLVEPELGGATITMPGAVFRLLVDVLKHVKDGHPITILPTQAELTTQQAADILDVSRPYLVKLLDEGKIPSRKVGVYRRVLAADVLRYKQTTDRLRHEALDELVKEGQDLGMGY</sequence>
<evidence type="ECO:0000259" key="1">
    <source>
        <dbReference type="Pfam" id="PF12728"/>
    </source>
</evidence>
<dbReference type="InterPro" id="IPR010093">
    <property type="entry name" value="SinI_DNA-bd"/>
</dbReference>
<feature type="domain" description="Helix-turn-helix" evidence="1">
    <location>
        <begin position="83"/>
        <end position="129"/>
    </location>
</feature>
<reference evidence="2 3" key="1">
    <citation type="submission" date="2018-06" db="EMBL/GenBank/DDBJ databases">
        <title>Comparative genomics of Brasilonema spp. strains.</title>
        <authorList>
            <person name="Alvarenga D.O."/>
            <person name="Fiore M.F."/>
            <person name="Varani A.M."/>
        </authorList>
    </citation>
    <scope>NUCLEOTIDE SEQUENCE [LARGE SCALE GENOMIC DNA]</scope>
    <source>
        <strain evidence="2 3">SPC951</strain>
    </source>
</reference>
<keyword evidence="2" id="KW-0238">DNA-binding</keyword>
<proteinExistence type="predicted"/>
<comment type="caution">
    <text evidence="2">The sequence shown here is derived from an EMBL/GenBank/DDBJ whole genome shotgun (WGS) entry which is preliminary data.</text>
</comment>
<name>A0ABX1PF28_9CYAN</name>
<evidence type="ECO:0000313" key="2">
    <source>
        <dbReference type="EMBL" id="NMG23109.1"/>
    </source>
</evidence>
<dbReference type="EMBL" id="QMEB01000439">
    <property type="protein sequence ID" value="NMG23109.1"/>
    <property type="molecule type" value="Genomic_DNA"/>
</dbReference>
<dbReference type="RefSeq" id="WP_169158263.1">
    <property type="nucleotide sequence ID" value="NZ_CAWPJE010000094.1"/>
</dbReference>
<organism evidence="2 3">
    <name type="scientific">Brasilonema bromeliae SPC951</name>
    <dbReference type="NCBI Taxonomy" id="385972"/>
    <lineage>
        <taxon>Bacteria</taxon>
        <taxon>Bacillati</taxon>
        <taxon>Cyanobacteriota</taxon>
        <taxon>Cyanophyceae</taxon>
        <taxon>Nostocales</taxon>
        <taxon>Scytonemataceae</taxon>
        <taxon>Brasilonema</taxon>
        <taxon>Bromeliae group (in: Brasilonema)</taxon>
    </lineage>
</organism>
<dbReference type="Pfam" id="PF12728">
    <property type="entry name" value="HTH_17"/>
    <property type="match status" value="1"/>
</dbReference>
<keyword evidence="3" id="KW-1185">Reference proteome</keyword>
<dbReference type="NCBIfam" id="TIGR01764">
    <property type="entry name" value="excise"/>
    <property type="match status" value="1"/>
</dbReference>
<dbReference type="InterPro" id="IPR041657">
    <property type="entry name" value="HTH_17"/>
</dbReference>
<evidence type="ECO:0000313" key="3">
    <source>
        <dbReference type="Proteomes" id="UP000718564"/>
    </source>
</evidence>
<dbReference type="Proteomes" id="UP000718564">
    <property type="component" value="Unassembled WGS sequence"/>
</dbReference>
<dbReference type="InterPro" id="IPR009061">
    <property type="entry name" value="DNA-bd_dom_put_sf"/>
</dbReference>
<gene>
    <name evidence="2" type="ORF">DP116_28395</name>
</gene>
<protein>
    <submittedName>
        <fullName evidence="2">DNA-binding protein</fullName>
    </submittedName>
</protein>
<dbReference type="SUPFAM" id="SSF46955">
    <property type="entry name" value="Putative DNA-binding domain"/>
    <property type="match status" value="1"/>
</dbReference>